<comment type="caution">
    <text evidence="3">The sequence shown here is derived from an EMBL/GenBank/DDBJ whole genome shotgun (WGS) entry which is preliminary data.</text>
</comment>
<reference evidence="3 4" key="1">
    <citation type="submission" date="2024-09" db="EMBL/GenBank/DDBJ databases">
        <authorList>
            <person name="Sun Q."/>
            <person name="Mori K."/>
        </authorList>
    </citation>
    <scope>NUCLEOTIDE SEQUENCE [LARGE SCALE GENOMIC DNA]</scope>
    <source>
        <strain evidence="3 4">NCAIM B.02604</strain>
    </source>
</reference>
<evidence type="ECO:0000256" key="1">
    <source>
        <dbReference type="SAM" id="MobiDB-lite"/>
    </source>
</evidence>
<feature type="signal peptide" evidence="2">
    <location>
        <begin position="1"/>
        <end position="34"/>
    </location>
</feature>
<keyword evidence="4" id="KW-1185">Reference proteome</keyword>
<proteinExistence type="predicted"/>
<protein>
    <recommendedName>
        <fullName evidence="5">GerMN domain-containing protein</fullName>
    </recommendedName>
</protein>
<keyword evidence="2" id="KW-0732">Signal</keyword>
<name>A0ABV6PCK7_9MICC</name>
<feature type="compositionally biased region" description="Polar residues" evidence="1">
    <location>
        <begin position="36"/>
        <end position="57"/>
    </location>
</feature>
<evidence type="ECO:0008006" key="5">
    <source>
        <dbReference type="Google" id="ProtNLM"/>
    </source>
</evidence>
<dbReference type="RefSeq" id="WP_377460349.1">
    <property type="nucleotide sequence ID" value="NZ_JBHLUB010000032.1"/>
</dbReference>
<evidence type="ECO:0000313" key="3">
    <source>
        <dbReference type="EMBL" id="MFC0582856.1"/>
    </source>
</evidence>
<gene>
    <name evidence="3" type="ORF">ACFFFR_10800</name>
</gene>
<feature type="chain" id="PRO_5045730141" description="GerMN domain-containing protein" evidence="2">
    <location>
        <begin position="35"/>
        <end position="214"/>
    </location>
</feature>
<evidence type="ECO:0000313" key="4">
    <source>
        <dbReference type="Proteomes" id="UP001589862"/>
    </source>
</evidence>
<dbReference type="EMBL" id="JBHLUB010000032">
    <property type="protein sequence ID" value="MFC0582856.1"/>
    <property type="molecule type" value="Genomic_DNA"/>
</dbReference>
<feature type="region of interest" description="Disordered" evidence="1">
    <location>
        <begin position="36"/>
        <end position="59"/>
    </location>
</feature>
<evidence type="ECO:0000256" key="2">
    <source>
        <dbReference type="SAM" id="SignalP"/>
    </source>
</evidence>
<sequence length="214" mass="22485">MAQNPSFRLKSRASTLLAGAAITALLLTSCSPHGDSNGNNKTAENGEDTGSTPTSSVAVEDDGLTKLPLYLVGSAAYTAEYPDDSRTTLTCGEAMVLVNTVPVKTEEPVQTALEFLLGNEQYYHGEPQLLDPLKNLNDVTVKNVTTESDAVRVELSGTIVNPGWCQAAQLVAQLEMTAAAAAGGKTPTITLDGANVRQALGVEDPYGPRQDPHN</sequence>
<accession>A0ABV6PCK7</accession>
<dbReference type="Proteomes" id="UP001589862">
    <property type="component" value="Unassembled WGS sequence"/>
</dbReference>
<organism evidence="3 4">
    <name type="scientific">Micrococcoides hystricis</name>
    <dbReference type="NCBI Taxonomy" id="1572761"/>
    <lineage>
        <taxon>Bacteria</taxon>
        <taxon>Bacillati</taxon>
        <taxon>Actinomycetota</taxon>
        <taxon>Actinomycetes</taxon>
        <taxon>Micrococcales</taxon>
        <taxon>Micrococcaceae</taxon>
        <taxon>Micrococcoides</taxon>
    </lineage>
</organism>